<keyword evidence="2" id="KW-1185">Reference proteome</keyword>
<protein>
    <submittedName>
        <fullName evidence="3">Uncharacterized protein LOC119638086</fullName>
    </submittedName>
</protein>
<evidence type="ECO:0000313" key="3">
    <source>
        <dbReference type="RefSeq" id="XP_037890639.1"/>
    </source>
</evidence>
<keyword evidence="1" id="KW-0732">Signal</keyword>
<dbReference type="KEGG" id="gfs:119638086"/>
<feature type="chain" id="PRO_5039676150" evidence="1">
    <location>
        <begin position="27"/>
        <end position="373"/>
    </location>
</feature>
<proteinExistence type="predicted"/>
<dbReference type="GeneID" id="119638086"/>
<reference evidence="3" key="1">
    <citation type="submission" date="2025-08" db="UniProtKB">
        <authorList>
            <consortium name="RefSeq"/>
        </authorList>
    </citation>
    <scope>IDENTIFICATION</scope>
    <source>
        <tissue evidence="3">Whole body pupa</tissue>
    </source>
</reference>
<name>A0A9C5Z6X9_9MUSC</name>
<feature type="signal peptide" evidence="1">
    <location>
        <begin position="1"/>
        <end position="26"/>
    </location>
</feature>
<dbReference type="RefSeq" id="XP_037890639.1">
    <property type="nucleotide sequence ID" value="XM_038034711.1"/>
</dbReference>
<evidence type="ECO:0000313" key="2">
    <source>
        <dbReference type="Proteomes" id="UP000092443"/>
    </source>
</evidence>
<sequence length="373" mass="43737">MTSTRVNRAFVTLLLVCINFIKCTVGADCNDQVRICYSDLWSDIEYEKSEDTNKAMDFYNKIQSETRHLNQLTNNVRRFIQEKNAKTLSKSLTGEGNDISSAVKTLSKNQEISLTEDILYYALNEVFNVQTPSKLVDILWKIFQTDEPESFELMLRAQLMLFRVYEGRQKIDQQYPKKLAYYFYKILNHPLYADLDNALKVRLSSAIARLPHVYKTLLFQPVFCLMNVAYEEYMYTAIQAKLDSENRFIWVWHEKKYIDDAGHIKAEIIEPSNGNAFDFKVKLIGVKFNLPYHRLDYHQFAICGWQGYGQPDNYDWDFQFADDDLIVFQQDGFTMCVGDNQDTERRNVYGFMDSEHTAKDAICQWKIGSCDRR</sequence>
<accession>A0A9C5Z6X9</accession>
<dbReference type="Proteomes" id="UP000092443">
    <property type="component" value="Unplaced"/>
</dbReference>
<organism evidence="2 3">
    <name type="scientific">Glossina fuscipes</name>
    <dbReference type="NCBI Taxonomy" id="7396"/>
    <lineage>
        <taxon>Eukaryota</taxon>
        <taxon>Metazoa</taxon>
        <taxon>Ecdysozoa</taxon>
        <taxon>Arthropoda</taxon>
        <taxon>Hexapoda</taxon>
        <taxon>Insecta</taxon>
        <taxon>Pterygota</taxon>
        <taxon>Neoptera</taxon>
        <taxon>Endopterygota</taxon>
        <taxon>Diptera</taxon>
        <taxon>Brachycera</taxon>
        <taxon>Muscomorpha</taxon>
        <taxon>Hippoboscoidea</taxon>
        <taxon>Glossinidae</taxon>
        <taxon>Glossina</taxon>
    </lineage>
</organism>
<dbReference type="AlphaFoldDB" id="A0A9C5Z6X9"/>
<evidence type="ECO:0000256" key="1">
    <source>
        <dbReference type="SAM" id="SignalP"/>
    </source>
</evidence>
<gene>
    <name evidence="3" type="primary">LOC119638086</name>
</gene>